<dbReference type="RefSeq" id="WP_192783404.1">
    <property type="nucleotide sequence ID" value="NZ_JADBEK010000001.1"/>
</dbReference>
<dbReference type="PANTHER" id="PTHR16305:SF35">
    <property type="entry name" value="TRANSCRIPTIONAL ACTIVATOR DOMAIN"/>
    <property type="match status" value="1"/>
</dbReference>
<gene>
    <name evidence="4" type="ORF">H4W80_000315</name>
</gene>
<evidence type="ECO:0000256" key="2">
    <source>
        <dbReference type="ARBA" id="ARBA00022840"/>
    </source>
</evidence>
<dbReference type="InterPro" id="IPR027417">
    <property type="entry name" value="P-loop_NTPase"/>
</dbReference>
<dbReference type="InterPro" id="IPR036388">
    <property type="entry name" value="WH-like_DNA-bd_sf"/>
</dbReference>
<dbReference type="Pfam" id="PF13191">
    <property type="entry name" value="AAA_16"/>
    <property type="match status" value="1"/>
</dbReference>
<dbReference type="SUPFAM" id="SSF46894">
    <property type="entry name" value="C-terminal effector domain of the bipartite response regulators"/>
    <property type="match status" value="1"/>
</dbReference>
<dbReference type="Proteomes" id="UP000633509">
    <property type="component" value="Unassembled WGS sequence"/>
</dbReference>
<dbReference type="PANTHER" id="PTHR16305">
    <property type="entry name" value="TESTICULAR SOLUBLE ADENYLYL CYCLASE"/>
    <property type="match status" value="1"/>
</dbReference>
<sequence>MRGASLTGRVRERQVVDGLLAGMADGGSGALIIRGGPGIGKTALLEHARDTAQDVRLLWANGVESEAELPFAGLHQLLQPVMHRLKELPRTQAAALRGAMGLVPATGDRFLVGLAVLTLLAGSGPVLCLIDDAQWLDRSSADALIFASRRLTVGGVVLLFAARDDWPALAGLDELPLSGLDPAAAEALLRERAPGLTPQLRERIMSEALGNPLALIEFAKTAGVADPQGFGARGLGGSQGSGAPQAPLPVTRKLHETFHRQVDALPEAVRRLLLLAAADDTGDLELVLRAAELADGQAEAERALESAETAGLIRIDGGLLAFRHPLVRSAVYQGAPFTRRCAAHRALADVLLTYGESADRRVWHLALAATRSDDAIGAALEGVAHRAGGRTGYATAAAAYERAAHLTADRRQRGLRLSYAAEAAVQSGQLGQARDLARRAEPLTHDPARLAGLARVRAAVEFELGFPSDAGEVLVKSAESIERTDPERAALMLAHSIRTFSFSGDAGRAHDAAQRLSHIDVPPGSGLTPLVRAMRAMADLLAGRGGVATPIHELIAAAHDLPAHRPAERLLAASLALITAQDTVALELAEPVAEHARTHGMVGILPHALEIITEAQLLGGRHLDALTNATEGYDIGRDLGQLHRLAHLGGLLAWLAAISGDRERCRMLAEAAIRYGNDHGVVPAGALGTWALGLLELGTGRAAHAVGHLEATRHPIVAVWCAADLIEAGVRANRTDVAERSLRTLMEWTRTVGRPWVSAMALRCRAMTTSGGDAGEYFEAAIELHERCAQPYQHARTRLAYGEWLRRRRSRARAGIQLRTALRIFEDLGARPWADRVRAELDAAGEARPEYGTDAASLHRLTPQELQVVRLAAAGLSNRDIAGQLFLSPKTVAQHLYKAYPKLGVTSRTQLDHLDLGTPAATGRP</sequence>
<dbReference type="InterPro" id="IPR041664">
    <property type="entry name" value="AAA_16"/>
</dbReference>
<organism evidence="4 5">
    <name type="scientific">Nonomuraea angiospora</name>
    <dbReference type="NCBI Taxonomy" id="46172"/>
    <lineage>
        <taxon>Bacteria</taxon>
        <taxon>Bacillati</taxon>
        <taxon>Actinomycetota</taxon>
        <taxon>Actinomycetes</taxon>
        <taxon>Streptosporangiales</taxon>
        <taxon>Streptosporangiaceae</taxon>
        <taxon>Nonomuraea</taxon>
    </lineage>
</organism>
<keyword evidence="1" id="KW-0547">Nucleotide-binding</keyword>
<dbReference type="CDD" id="cd06170">
    <property type="entry name" value="LuxR_C_like"/>
    <property type="match status" value="1"/>
</dbReference>
<keyword evidence="5" id="KW-1185">Reference proteome</keyword>
<protein>
    <submittedName>
        <fullName evidence="4">DNA-binding CsgD family transcriptional regulator</fullName>
    </submittedName>
</protein>
<dbReference type="PROSITE" id="PS50043">
    <property type="entry name" value="HTH_LUXR_2"/>
    <property type="match status" value="1"/>
</dbReference>
<dbReference type="Pfam" id="PF00196">
    <property type="entry name" value="GerE"/>
    <property type="match status" value="1"/>
</dbReference>
<dbReference type="InterPro" id="IPR000792">
    <property type="entry name" value="Tscrpt_reg_LuxR_C"/>
</dbReference>
<evidence type="ECO:0000313" key="4">
    <source>
        <dbReference type="EMBL" id="MBE1582057.1"/>
    </source>
</evidence>
<proteinExistence type="predicted"/>
<dbReference type="Gene3D" id="1.10.10.10">
    <property type="entry name" value="Winged helix-like DNA-binding domain superfamily/Winged helix DNA-binding domain"/>
    <property type="match status" value="1"/>
</dbReference>
<keyword evidence="4" id="KW-0238">DNA-binding</keyword>
<dbReference type="EMBL" id="JADBEK010000001">
    <property type="protein sequence ID" value="MBE1582057.1"/>
    <property type="molecule type" value="Genomic_DNA"/>
</dbReference>
<feature type="domain" description="HTH luxR-type" evidence="3">
    <location>
        <begin position="854"/>
        <end position="917"/>
    </location>
</feature>
<dbReference type="SUPFAM" id="SSF52540">
    <property type="entry name" value="P-loop containing nucleoside triphosphate hydrolases"/>
    <property type="match status" value="1"/>
</dbReference>
<accession>A0ABR9LP54</accession>
<evidence type="ECO:0000313" key="5">
    <source>
        <dbReference type="Proteomes" id="UP000633509"/>
    </source>
</evidence>
<dbReference type="SMART" id="SM00421">
    <property type="entry name" value="HTH_LUXR"/>
    <property type="match status" value="1"/>
</dbReference>
<comment type="caution">
    <text evidence="4">The sequence shown here is derived from an EMBL/GenBank/DDBJ whole genome shotgun (WGS) entry which is preliminary data.</text>
</comment>
<reference evidence="4 5" key="1">
    <citation type="submission" date="2020-10" db="EMBL/GenBank/DDBJ databases">
        <title>Sequencing the genomes of 1000 actinobacteria strains.</title>
        <authorList>
            <person name="Klenk H.-P."/>
        </authorList>
    </citation>
    <scope>NUCLEOTIDE SEQUENCE [LARGE SCALE GENOMIC DNA]</scope>
    <source>
        <strain evidence="4 5">DSM 43173</strain>
    </source>
</reference>
<evidence type="ECO:0000256" key="1">
    <source>
        <dbReference type="ARBA" id="ARBA00022741"/>
    </source>
</evidence>
<dbReference type="PRINTS" id="PR00038">
    <property type="entry name" value="HTHLUXR"/>
</dbReference>
<evidence type="ECO:0000259" key="3">
    <source>
        <dbReference type="PROSITE" id="PS50043"/>
    </source>
</evidence>
<keyword evidence="2" id="KW-0067">ATP-binding</keyword>
<dbReference type="GO" id="GO:0003677">
    <property type="term" value="F:DNA binding"/>
    <property type="evidence" value="ECO:0007669"/>
    <property type="project" value="UniProtKB-KW"/>
</dbReference>
<dbReference type="InterPro" id="IPR016032">
    <property type="entry name" value="Sig_transdc_resp-reg_C-effctor"/>
</dbReference>
<name>A0ABR9LP54_9ACTN</name>